<reference evidence="1 2" key="1">
    <citation type="submission" date="2024-05" db="EMBL/GenBank/DDBJ databases">
        <title>Haplotype-resolved chromosome-level genome assembly of Huyou (Citrus changshanensis).</title>
        <authorList>
            <person name="Miao C."/>
            <person name="Chen W."/>
            <person name="Wu Y."/>
            <person name="Wang L."/>
            <person name="Zhao S."/>
            <person name="Grierson D."/>
            <person name="Xu C."/>
            <person name="Chen K."/>
        </authorList>
    </citation>
    <scope>NUCLEOTIDE SEQUENCE [LARGE SCALE GENOMIC DNA]</scope>
    <source>
        <strain evidence="1">01-14</strain>
        <tissue evidence="1">Leaf</tissue>
    </source>
</reference>
<dbReference type="EMBL" id="JBCGBO010000006">
    <property type="protein sequence ID" value="KAK9193019.1"/>
    <property type="molecule type" value="Genomic_DNA"/>
</dbReference>
<accession>A0AAP0QI88</accession>
<protein>
    <submittedName>
        <fullName evidence="1">Uncharacterized protein</fullName>
    </submittedName>
</protein>
<dbReference type="AlphaFoldDB" id="A0AAP0QI88"/>
<evidence type="ECO:0000313" key="2">
    <source>
        <dbReference type="Proteomes" id="UP001428341"/>
    </source>
</evidence>
<evidence type="ECO:0000313" key="1">
    <source>
        <dbReference type="EMBL" id="KAK9193019.1"/>
    </source>
</evidence>
<proteinExistence type="predicted"/>
<keyword evidence="2" id="KW-1185">Reference proteome</keyword>
<organism evidence="1 2">
    <name type="scientific">Citrus x changshan-huyou</name>
    <dbReference type="NCBI Taxonomy" id="2935761"/>
    <lineage>
        <taxon>Eukaryota</taxon>
        <taxon>Viridiplantae</taxon>
        <taxon>Streptophyta</taxon>
        <taxon>Embryophyta</taxon>
        <taxon>Tracheophyta</taxon>
        <taxon>Spermatophyta</taxon>
        <taxon>Magnoliopsida</taxon>
        <taxon>eudicotyledons</taxon>
        <taxon>Gunneridae</taxon>
        <taxon>Pentapetalae</taxon>
        <taxon>rosids</taxon>
        <taxon>malvids</taxon>
        <taxon>Sapindales</taxon>
        <taxon>Rutaceae</taxon>
        <taxon>Aurantioideae</taxon>
        <taxon>Citrus</taxon>
    </lineage>
</organism>
<dbReference type="Proteomes" id="UP001428341">
    <property type="component" value="Unassembled WGS sequence"/>
</dbReference>
<comment type="caution">
    <text evidence="1">The sequence shown here is derived from an EMBL/GenBank/DDBJ whole genome shotgun (WGS) entry which is preliminary data.</text>
</comment>
<gene>
    <name evidence="1" type="ORF">WN944_003715</name>
</gene>
<name>A0AAP0QI88_9ROSI</name>
<sequence>MSGNIVPFGNIEANYIKKFENNIIDSLFLERPYEKVFLDKYCKKYTSINTYIFGGFGFEGKTQTSSISASHQFRLCISVITRKKLDLDLQTETLQEGSTIYGNLNQCGTMGYYNVPMYQSQFGGSNIYQSFPYNWHTICLMLSTCNLFAHAVMK</sequence>